<feature type="transmembrane region" description="Helical" evidence="1">
    <location>
        <begin position="174"/>
        <end position="193"/>
    </location>
</feature>
<feature type="transmembrane region" description="Helical" evidence="1">
    <location>
        <begin position="122"/>
        <end position="138"/>
    </location>
</feature>
<accession>A0A075TZ21</accession>
<dbReference type="Proteomes" id="UP000029079">
    <property type="component" value="Chromosome"/>
</dbReference>
<feature type="transmembrane region" description="Helical" evidence="1">
    <location>
        <begin position="292"/>
        <end position="315"/>
    </location>
</feature>
<keyword evidence="3" id="KW-1185">Reference proteome</keyword>
<keyword evidence="1" id="KW-0812">Transmembrane</keyword>
<keyword evidence="1" id="KW-0472">Membrane</keyword>
<evidence type="ECO:0000313" key="2">
    <source>
        <dbReference type="EMBL" id="AIM62759.1"/>
    </source>
</evidence>
<dbReference type="AlphaFoldDB" id="A0A075TZ21"/>
<dbReference type="RefSeq" id="WP_009765395.1">
    <property type="nucleotide sequence ID" value="NZ_CP009223.1"/>
</dbReference>
<feature type="transmembrane region" description="Helical" evidence="1">
    <location>
        <begin position="145"/>
        <end position="162"/>
    </location>
</feature>
<organism evidence="2 3">
    <name type="scientific">Weissella ceti</name>
    <dbReference type="NCBI Taxonomy" id="759620"/>
    <lineage>
        <taxon>Bacteria</taxon>
        <taxon>Bacillati</taxon>
        <taxon>Bacillota</taxon>
        <taxon>Bacilli</taxon>
        <taxon>Lactobacillales</taxon>
        <taxon>Lactobacillaceae</taxon>
        <taxon>Weissella</taxon>
    </lineage>
</organism>
<dbReference type="KEGG" id="wct:WS74_0507"/>
<protein>
    <submittedName>
        <fullName evidence="2">Multitransmembrane protein</fullName>
    </submittedName>
</protein>
<dbReference type="KEGG" id="wce:WS08_0506"/>
<dbReference type="PANTHER" id="PTHR41771">
    <property type="entry name" value="MEMBRANE PROTEIN-RELATED"/>
    <property type="match status" value="1"/>
</dbReference>
<gene>
    <name evidence="2" type="ORF">WS74_0507</name>
</gene>
<dbReference type="STRING" id="759620.WS105_0504"/>
<feature type="transmembrane region" description="Helical" evidence="1">
    <location>
        <begin position="200"/>
        <end position="223"/>
    </location>
</feature>
<sequence length="366" mass="41013">MQRKSLTFLRPWLLLLLVTLGTFVFLKHDAFLYTQPIAQVTDTKITEANEVSDQFGNQVTQSKQAVAATLLNGPEKGQSISLEHEFDTSGALYTKLQPKEQLFVLHREGQTWQVQNLKRDHLWIPMLVFILGAMFILFGKNSYRIALATLMNVCLFMFFLFLDLKLPNPNVFQVFIVFALGATLLTTGIILGFKSRSAWIINLTVITTSIVTMALSFLVFYLTGQKGIYYEHMDFVTQDPASLFLAMTLVGLLGAVLDEATDITVTIDALLEVRPDMSWQAIVQAGREVGQTIFGALNNVLLLIFIAEQIPLAVLYLRNGNSWDYTFKATLSLGFIQTLISAIGIVITVPICLGFILLFRRKRGGR</sequence>
<dbReference type="PANTHER" id="PTHR41771:SF1">
    <property type="entry name" value="MEMBRANE PROTEIN"/>
    <property type="match status" value="1"/>
</dbReference>
<dbReference type="OrthoDB" id="5753718at2"/>
<reference evidence="3" key="2">
    <citation type="submission" date="2014-08" db="EMBL/GenBank/DDBJ databases">
        <title>Complete genome of Weissella ceti strain WS74 isolated from diseased rainbow trout in Brazil.</title>
        <authorList>
            <person name="Figueiredo H.C.P."/>
            <person name="Leal C.A.G."/>
            <person name="Pereira F.L."/>
            <person name="Soares S.C."/>
            <person name="Dorella F.A."/>
            <person name="Carvalho A.F."/>
            <person name="Azevedo V.A.C."/>
        </authorList>
    </citation>
    <scope>NUCLEOTIDE SEQUENCE [LARGE SCALE GENOMIC DNA]</scope>
    <source>
        <strain evidence="3">WS74</strain>
    </source>
</reference>
<dbReference type="EMBL" id="CP009223">
    <property type="protein sequence ID" value="AIM62759.1"/>
    <property type="molecule type" value="Genomic_DNA"/>
</dbReference>
<dbReference type="InterPro" id="IPR012507">
    <property type="entry name" value="YibE_F"/>
</dbReference>
<dbReference type="PATRIC" id="fig|759620.7.peg.493"/>
<keyword evidence="1" id="KW-1133">Transmembrane helix</keyword>
<reference evidence="2 3" key="1">
    <citation type="journal article" date="2014" name="Genome Announc.">
        <title>Complete Genome Sequences of Fish Pathogenic Weissella ceti Strains WS74 and WS105.</title>
        <authorList>
            <person name="Figueiredo H.C."/>
            <person name="Leal C.A."/>
            <person name="Dorella F.A."/>
            <person name="Carvalho A.F."/>
            <person name="Soares S.C."/>
            <person name="Pereira F.L."/>
            <person name="Azevedo V.A."/>
        </authorList>
    </citation>
    <scope>NUCLEOTIDE SEQUENCE [LARGE SCALE GENOMIC DNA]</scope>
    <source>
        <strain evidence="2 3">WS74</strain>
    </source>
</reference>
<evidence type="ECO:0000256" key="1">
    <source>
        <dbReference type="SAM" id="Phobius"/>
    </source>
</evidence>
<feature type="transmembrane region" description="Helical" evidence="1">
    <location>
        <begin position="7"/>
        <end position="26"/>
    </location>
</feature>
<feature type="transmembrane region" description="Helical" evidence="1">
    <location>
        <begin position="243"/>
        <end position="271"/>
    </location>
</feature>
<feature type="transmembrane region" description="Helical" evidence="1">
    <location>
        <begin position="335"/>
        <end position="359"/>
    </location>
</feature>
<proteinExistence type="predicted"/>
<name>A0A075TZ21_9LACO</name>
<evidence type="ECO:0000313" key="3">
    <source>
        <dbReference type="Proteomes" id="UP000029079"/>
    </source>
</evidence>
<dbReference type="KEGG" id="wci:WS105_0504"/>
<dbReference type="Pfam" id="PF07907">
    <property type="entry name" value="YibE_F"/>
    <property type="match status" value="1"/>
</dbReference>